<protein>
    <submittedName>
        <fullName evidence="8">MFS transporter</fullName>
    </submittedName>
</protein>
<dbReference type="OrthoDB" id="2585655at2759"/>
<evidence type="ECO:0000256" key="2">
    <source>
        <dbReference type="ARBA" id="ARBA00022692"/>
    </source>
</evidence>
<feature type="transmembrane region" description="Helical" evidence="6">
    <location>
        <begin position="104"/>
        <end position="126"/>
    </location>
</feature>
<keyword evidence="3 6" id="KW-1133">Transmembrane helix</keyword>
<feature type="transmembrane region" description="Helical" evidence="6">
    <location>
        <begin position="71"/>
        <end position="92"/>
    </location>
</feature>
<dbReference type="SUPFAM" id="SSF103473">
    <property type="entry name" value="MFS general substrate transporter"/>
    <property type="match status" value="1"/>
</dbReference>
<evidence type="ECO:0000256" key="1">
    <source>
        <dbReference type="ARBA" id="ARBA00004141"/>
    </source>
</evidence>
<dbReference type="InterPro" id="IPR036259">
    <property type="entry name" value="MFS_trans_sf"/>
</dbReference>
<dbReference type="EMBL" id="ML996687">
    <property type="protein sequence ID" value="KAF2405519.1"/>
    <property type="molecule type" value="Genomic_DNA"/>
</dbReference>
<feature type="transmembrane region" description="Helical" evidence="6">
    <location>
        <begin position="520"/>
        <end position="541"/>
    </location>
</feature>
<sequence length="561" mass="62554">MGLGILEDHKLEHVPGTAYVLNDESRRVEEGLTADHNLKCDNSGPVPIILVPQPSDDPNDPLNWPLWRRDLILFVLSLQAVIAASLSPILAADTLKLALFYRRTFTDVALLTGWHLLGVGVAGFIFVPSSRVWGKRHAFLIGNIFLIFSSAWAGASGHNYKSMLAARTFQGIGLAPFESLVNPVVGDMYFVHERGKRMALTNFAVFGGAFLTPVVVGKMSHTIGWPWTFYLVAILSAAMLPALVFFVPETAFRRDERLNTDVSTKMEGHRLSVLKETAQERSFHADDRTPRTSDARTTESAHLPRKATYRESLKPFNGRKTDENYWKLLLRPLPLFFHPGILWACLTQGTLIGWTVFLGIILSAIMLAPPLFFDEVSTGYMYTGAFIGAVVGLIVAGLSADFSARWLSKRNRGVFEPEFRLILIIPQLILGCAGLYGFGITANNTYKYHWFWPDFFFALEVAAMVIGAVASSLYVVDAHRNIAIEGFTCMMVFKNIFSFGLTFHGYNWLVQGGINGIRNVFTAVGSVQVVICLLTIPMYIFGKRNRSFFARHDILKISGLW</sequence>
<evidence type="ECO:0000256" key="4">
    <source>
        <dbReference type="ARBA" id="ARBA00023136"/>
    </source>
</evidence>
<feature type="region of interest" description="Disordered" evidence="5">
    <location>
        <begin position="283"/>
        <end position="303"/>
    </location>
</feature>
<gene>
    <name evidence="8" type="ORF">EJ06DRAFT_502814</name>
</gene>
<feature type="transmembrane region" description="Helical" evidence="6">
    <location>
        <begin position="198"/>
        <end position="216"/>
    </location>
</feature>
<dbReference type="InterPro" id="IPR020846">
    <property type="entry name" value="MFS_dom"/>
</dbReference>
<comment type="subcellular location">
    <subcellularLocation>
        <location evidence="1">Membrane</location>
        <topology evidence="1">Multi-pass membrane protein</topology>
    </subcellularLocation>
</comment>
<reference evidence="8" key="1">
    <citation type="journal article" date="2020" name="Stud. Mycol.">
        <title>101 Dothideomycetes genomes: a test case for predicting lifestyles and emergence of pathogens.</title>
        <authorList>
            <person name="Haridas S."/>
            <person name="Albert R."/>
            <person name="Binder M."/>
            <person name="Bloem J."/>
            <person name="Labutti K."/>
            <person name="Salamov A."/>
            <person name="Andreopoulos B."/>
            <person name="Baker S."/>
            <person name="Barry K."/>
            <person name="Bills G."/>
            <person name="Bluhm B."/>
            <person name="Cannon C."/>
            <person name="Castanera R."/>
            <person name="Culley D."/>
            <person name="Daum C."/>
            <person name="Ezra D."/>
            <person name="Gonzalez J."/>
            <person name="Henrissat B."/>
            <person name="Kuo A."/>
            <person name="Liang C."/>
            <person name="Lipzen A."/>
            <person name="Lutzoni F."/>
            <person name="Magnuson J."/>
            <person name="Mondo S."/>
            <person name="Nolan M."/>
            <person name="Ohm R."/>
            <person name="Pangilinan J."/>
            <person name="Park H.-J."/>
            <person name="Ramirez L."/>
            <person name="Alfaro M."/>
            <person name="Sun H."/>
            <person name="Tritt A."/>
            <person name="Yoshinaga Y."/>
            <person name="Zwiers L.-H."/>
            <person name="Turgeon B."/>
            <person name="Goodwin S."/>
            <person name="Spatafora J."/>
            <person name="Crous P."/>
            <person name="Grigoriev I."/>
        </authorList>
    </citation>
    <scope>NUCLEOTIDE SEQUENCE</scope>
    <source>
        <strain evidence="8">CBS 262.69</strain>
    </source>
</reference>
<keyword evidence="9" id="KW-1185">Reference proteome</keyword>
<feature type="compositionally biased region" description="Basic and acidic residues" evidence="5">
    <location>
        <begin position="283"/>
        <end position="299"/>
    </location>
</feature>
<dbReference type="PANTHER" id="PTHR23502">
    <property type="entry name" value="MAJOR FACILITATOR SUPERFAMILY"/>
    <property type="match status" value="1"/>
</dbReference>
<evidence type="ECO:0000256" key="3">
    <source>
        <dbReference type="ARBA" id="ARBA00022989"/>
    </source>
</evidence>
<dbReference type="GO" id="GO:0022857">
    <property type="term" value="F:transmembrane transporter activity"/>
    <property type="evidence" value="ECO:0007669"/>
    <property type="project" value="InterPro"/>
</dbReference>
<evidence type="ECO:0000313" key="9">
    <source>
        <dbReference type="Proteomes" id="UP000799640"/>
    </source>
</evidence>
<feature type="transmembrane region" description="Helical" evidence="6">
    <location>
        <begin position="380"/>
        <end position="400"/>
    </location>
</feature>
<dbReference type="Proteomes" id="UP000799640">
    <property type="component" value="Unassembled WGS sequence"/>
</dbReference>
<feature type="domain" description="Major facilitator superfamily (MFS) profile" evidence="7">
    <location>
        <begin position="72"/>
        <end position="561"/>
    </location>
</feature>
<dbReference type="Gene3D" id="1.20.1250.20">
    <property type="entry name" value="MFS general substrate transporter like domains"/>
    <property type="match status" value="1"/>
</dbReference>
<keyword evidence="4 6" id="KW-0472">Membrane</keyword>
<evidence type="ECO:0000256" key="5">
    <source>
        <dbReference type="SAM" id="MobiDB-lite"/>
    </source>
</evidence>
<dbReference type="Pfam" id="PF07690">
    <property type="entry name" value="MFS_1"/>
    <property type="match status" value="1"/>
</dbReference>
<accession>A0A6G1IBS5</accession>
<evidence type="ECO:0000259" key="7">
    <source>
        <dbReference type="PROSITE" id="PS50850"/>
    </source>
</evidence>
<feature type="transmembrane region" description="Helical" evidence="6">
    <location>
        <begin position="421"/>
        <end position="443"/>
    </location>
</feature>
<feature type="transmembrane region" description="Helical" evidence="6">
    <location>
        <begin position="455"/>
        <end position="476"/>
    </location>
</feature>
<dbReference type="PROSITE" id="PS50850">
    <property type="entry name" value="MFS"/>
    <property type="match status" value="1"/>
</dbReference>
<evidence type="ECO:0000313" key="8">
    <source>
        <dbReference type="EMBL" id="KAF2405519.1"/>
    </source>
</evidence>
<feature type="transmembrane region" description="Helical" evidence="6">
    <location>
        <begin position="341"/>
        <end position="368"/>
    </location>
</feature>
<feature type="transmembrane region" description="Helical" evidence="6">
    <location>
        <begin position="138"/>
        <end position="155"/>
    </location>
</feature>
<dbReference type="InterPro" id="IPR011701">
    <property type="entry name" value="MFS"/>
</dbReference>
<feature type="transmembrane region" description="Helical" evidence="6">
    <location>
        <begin position="488"/>
        <end position="508"/>
    </location>
</feature>
<name>A0A6G1IBS5_9PEZI</name>
<organism evidence="8 9">
    <name type="scientific">Trichodelitschia bisporula</name>
    <dbReference type="NCBI Taxonomy" id="703511"/>
    <lineage>
        <taxon>Eukaryota</taxon>
        <taxon>Fungi</taxon>
        <taxon>Dikarya</taxon>
        <taxon>Ascomycota</taxon>
        <taxon>Pezizomycotina</taxon>
        <taxon>Dothideomycetes</taxon>
        <taxon>Dothideomycetes incertae sedis</taxon>
        <taxon>Phaeotrichales</taxon>
        <taxon>Phaeotrichaceae</taxon>
        <taxon>Trichodelitschia</taxon>
    </lineage>
</organism>
<feature type="transmembrane region" description="Helical" evidence="6">
    <location>
        <begin position="228"/>
        <end position="247"/>
    </location>
</feature>
<dbReference type="AlphaFoldDB" id="A0A6G1IBS5"/>
<keyword evidence="2 6" id="KW-0812">Transmembrane</keyword>
<evidence type="ECO:0000256" key="6">
    <source>
        <dbReference type="SAM" id="Phobius"/>
    </source>
</evidence>
<dbReference type="PANTHER" id="PTHR23502:SF29">
    <property type="entry name" value="TRANSPORTER, PUTATIVE (AFU_ORTHOLOGUE AFUA_6G06680)-RELATED"/>
    <property type="match status" value="1"/>
</dbReference>
<dbReference type="GO" id="GO:0005886">
    <property type="term" value="C:plasma membrane"/>
    <property type="evidence" value="ECO:0007669"/>
    <property type="project" value="TreeGrafter"/>
</dbReference>
<proteinExistence type="predicted"/>